<organism evidence="6 7">
    <name type="scientific">Anaerobiospirillum thomasii</name>
    <dbReference type="NCBI Taxonomy" id="179995"/>
    <lineage>
        <taxon>Bacteria</taxon>
        <taxon>Pseudomonadati</taxon>
        <taxon>Pseudomonadota</taxon>
        <taxon>Gammaproteobacteria</taxon>
        <taxon>Aeromonadales</taxon>
        <taxon>Succinivibrionaceae</taxon>
        <taxon>Anaerobiospirillum</taxon>
    </lineage>
</organism>
<accession>A0A2X0VQP7</accession>
<evidence type="ECO:0000256" key="3">
    <source>
        <dbReference type="ARBA" id="ARBA00022490"/>
    </source>
</evidence>
<gene>
    <name evidence="6" type="primary">uspE_2</name>
    <name evidence="6" type="ORF">NCTC13093_00912</name>
</gene>
<feature type="domain" description="UspA" evidence="5">
    <location>
        <begin position="144"/>
        <end position="288"/>
    </location>
</feature>
<dbReference type="RefSeq" id="WP_113743696.1">
    <property type="nucleotide sequence ID" value="NZ_UAPU01000007.1"/>
</dbReference>
<dbReference type="EMBL" id="UAPV01000001">
    <property type="protein sequence ID" value="SPT69535.1"/>
    <property type="molecule type" value="Genomic_DNA"/>
</dbReference>
<dbReference type="PANTHER" id="PTHR47892">
    <property type="entry name" value="UNIVERSAL STRESS PROTEIN E"/>
    <property type="match status" value="1"/>
</dbReference>
<evidence type="ECO:0000259" key="5">
    <source>
        <dbReference type="Pfam" id="PF00582"/>
    </source>
</evidence>
<proteinExistence type="inferred from homology"/>
<comment type="subcellular location">
    <subcellularLocation>
        <location evidence="1">Cytoplasm</location>
    </subcellularLocation>
</comment>
<name>A0A2X0VQP7_9GAMM</name>
<evidence type="ECO:0000256" key="2">
    <source>
        <dbReference type="ARBA" id="ARBA00008791"/>
    </source>
</evidence>
<comment type="function">
    <text evidence="4">Required for resistance to DNA-damaging agents.</text>
</comment>
<dbReference type="Proteomes" id="UP000250086">
    <property type="component" value="Unassembled WGS sequence"/>
</dbReference>
<dbReference type="GO" id="GO:0005737">
    <property type="term" value="C:cytoplasm"/>
    <property type="evidence" value="ECO:0007669"/>
    <property type="project" value="UniProtKB-SubCell"/>
</dbReference>
<dbReference type="Gene3D" id="3.40.50.12370">
    <property type="match status" value="1"/>
</dbReference>
<keyword evidence="7" id="KW-1185">Reference proteome</keyword>
<comment type="similarity">
    <text evidence="2">Belongs to the universal stress protein A family.</text>
</comment>
<dbReference type="InterPro" id="IPR006016">
    <property type="entry name" value="UspA"/>
</dbReference>
<evidence type="ECO:0000313" key="7">
    <source>
        <dbReference type="Proteomes" id="UP000250086"/>
    </source>
</evidence>
<dbReference type="PANTHER" id="PTHR47892:SF1">
    <property type="entry name" value="UNIVERSAL STRESS PROTEIN E"/>
    <property type="match status" value="1"/>
</dbReference>
<evidence type="ECO:0000313" key="6">
    <source>
        <dbReference type="EMBL" id="SPT69535.1"/>
    </source>
</evidence>
<dbReference type="AlphaFoldDB" id="A0A2X0VQP7"/>
<evidence type="ECO:0000256" key="4">
    <source>
        <dbReference type="ARBA" id="ARBA00037131"/>
    </source>
</evidence>
<dbReference type="OrthoDB" id="239260at2"/>
<sequence>MSQNYRVIILLKPGDNQPALDRAAQFARFLPEIEIVACRVINEFDSQQIDKIKAQTEREIARIGASYPSIKNLIPLVIFSENVPDTFVNEANAGHFDLAIISANKRNTIKDLFISTIDCCIMRQIAVPLLVVKDANAPQRLGRAILLAIDFDEDDHDFDVDEKLYEKARIFADHFNGEIHVANVVSPLHHGLMSANTTMSAIISNNSDSRKDLHNKLLKEFAVKHDIGDDRTHVLIGRVDEEIPKLCRNLEARMVCMGTSNKTGLLGSINCNASELVLEQIKGDVFIVNARESRCECD</sequence>
<reference evidence="6 7" key="1">
    <citation type="submission" date="2018-06" db="EMBL/GenBank/DDBJ databases">
        <authorList>
            <consortium name="Pathogen Informatics"/>
            <person name="Doyle S."/>
        </authorList>
    </citation>
    <scope>NUCLEOTIDE SEQUENCE [LARGE SCALE GENOMIC DNA]</scope>
    <source>
        <strain evidence="6 7">NCTC13093</strain>
    </source>
</reference>
<evidence type="ECO:0000256" key="1">
    <source>
        <dbReference type="ARBA" id="ARBA00004496"/>
    </source>
</evidence>
<dbReference type="Pfam" id="PF00582">
    <property type="entry name" value="Usp"/>
    <property type="match status" value="1"/>
</dbReference>
<keyword evidence="3" id="KW-0963">Cytoplasm</keyword>
<protein>
    <submittedName>
        <fullName evidence="6">Universal stress protein E</fullName>
    </submittedName>
</protein>
<dbReference type="SUPFAM" id="SSF52402">
    <property type="entry name" value="Adenine nucleotide alpha hydrolases-like"/>
    <property type="match status" value="2"/>
</dbReference>